<protein>
    <submittedName>
        <fullName evidence="2">Uncharacterized protein</fullName>
    </submittedName>
</protein>
<keyword evidence="3" id="KW-1185">Reference proteome</keyword>
<accession>A0A226DNV1</accession>
<keyword evidence="1" id="KW-0812">Transmembrane</keyword>
<keyword evidence="1" id="KW-1133">Transmembrane helix</keyword>
<dbReference type="EMBL" id="LNIX01000013">
    <property type="protein sequence ID" value="OXA47212.1"/>
    <property type="molecule type" value="Genomic_DNA"/>
</dbReference>
<organism evidence="2 3">
    <name type="scientific">Folsomia candida</name>
    <name type="common">Springtail</name>
    <dbReference type="NCBI Taxonomy" id="158441"/>
    <lineage>
        <taxon>Eukaryota</taxon>
        <taxon>Metazoa</taxon>
        <taxon>Ecdysozoa</taxon>
        <taxon>Arthropoda</taxon>
        <taxon>Hexapoda</taxon>
        <taxon>Collembola</taxon>
        <taxon>Entomobryomorpha</taxon>
        <taxon>Isotomoidea</taxon>
        <taxon>Isotomidae</taxon>
        <taxon>Proisotominae</taxon>
        <taxon>Folsomia</taxon>
    </lineage>
</organism>
<feature type="transmembrane region" description="Helical" evidence="1">
    <location>
        <begin position="269"/>
        <end position="292"/>
    </location>
</feature>
<dbReference type="AlphaFoldDB" id="A0A226DNV1"/>
<comment type="caution">
    <text evidence="2">The sequence shown here is derived from an EMBL/GenBank/DDBJ whole genome shotgun (WGS) entry which is preliminary data.</text>
</comment>
<dbReference type="Proteomes" id="UP000198287">
    <property type="component" value="Unassembled WGS sequence"/>
</dbReference>
<feature type="transmembrane region" description="Helical" evidence="1">
    <location>
        <begin position="49"/>
        <end position="72"/>
    </location>
</feature>
<name>A0A226DNV1_FOLCA</name>
<evidence type="ECO:0000313" key="3">
    <source>
        <dbReference type="Proteomes" id="UP000198287"/>
    </source>
</evidence>
<evidence type="ECO:0000256" key="1">
    <source>
        <dbReference type="SAM" id="Phobius"/>
    </source>
</evidence>
<feature type="transmembrane region" description="Helical" evidence="1">
    <location>
        <begin position="304"/>
        <end position="328"/>
    </location>
</feature>
<sequence length="332" mass="37334">MISRERNNANSTGLVDHNGKFPVEQCPLEDSARLECYNKKVHFRQESPMCLLLLQIIFLNGALIAAGIAVYLQVYGNQGVLVYNALIDVYDEVEEYEYGTISKESNGVIHTNRNTGLKNIFAPLFDRKTPIWKTRDGQIDKRGTIMAIVLLPLPLYTYIFAPIVVLVNDLDVPKYLFEDIWAALGLQGNSIVCILNKIIRTGMAFAAFAELFRTFPNFIFTMVIPEQIMVRTTKFFISHSSTLDYGKLADLLRIFTQLKIILQTGEKPLANAIFPLMTGGLILSSSLNFAAIRFYGELNYSYYMVFPAMAVVVMIIILALLPLAIGIFEDSD</sequence>
<gene>
    <name evidence="2" type="ORF">Fcan01_17664</name>
</gene>
<proteinExistence type="predicted"/>
<keyword evidence="1" id="KW-0472">Membrane</keyword>
<reference evidence="2 3" key="1">
    <citation type="submission" date="2015-12" db="EMBL/GenBank/DDBJ databases">
        <title>The genome of Folsomia candida.</title>
        <authorList>
            <person name="Faddeeva A."/>
            <person name="Derks M.F."/>
            <person name="Anvar Y."/>
            <person name="Smit S."/>
            <person name="Van Straalen N."/>
            <person name="Roelofs D."/>
        </authorList>
    </citation>
    <scope>NUCLEOTIDE SEQUENCE [LARGE SCALE GENOMIC DNA]</scope>
    <source>
        <strain evidence="2 3">VU population</strain>
        <tissue evidence="2">Whole body</tissue>
    </source>
</reference>
<evidence type="ECO:0000313" key="2">
    <source>
        <dbReference type="EMBL" id="OXA47212.1"/>
    </source>
</evidence>
<feature type="transmembrane region" description="Helical" evidence="1">
    <location>
        <begin position="145"/>
        <end position="168"/>
    </location>
</feature>